<dbReference type="EMBL" id="JAKQYM010000001">
    <property type="protein sequence ID" value="MCI2228063.1"/>
    <property type="molecule type" value="Genomic_DNA"/>
</dbReference>
<keyword evidence="2" id="KW-1185">Reference proteome</keyword>
<dbReference type="InterPro" id="IPR036909">
    <property type="entry name" value="Cyt_c-like_dom_sf"/>
</dbReference>
<reference evidence="1" key="1">
    <citation type="submission" date="2022-02" db="EMBL/GenBank/DDBJ databases">
        <title>Polaribacter sp. MSW13, isolated from seawater.</title>
        <authorList>
            <person name="Kristyanto S."/>
            <person name="Jung J."/>
            <person name="Jeon C.O."/>
        </authorList>
    </citation>
    <scope>NUCLEOTIDE SEQUENCE</scope>
    <source>
        <strain evidence="1">MSW13</strain>
    </source>
</reference>
<gene>
    <name evidence="1" type="ORF">MC378_02705</name>
</gene>
<dbReference type="PROSITE" id="PS51257">
    <property type="entry name" value="PROKAR_LIPOPROTEIN"/>
    <property type="match status" value="1"/>
</dbReference>
<comment type="caution">
    <text evidence="1">The sequence shown here is derived from an EMBL/GenBank/DDBJ whole genome shotgun (WGS) entry which is preliminary data.</text>
</comment>
<dbReference type="AlphaFoldDB" id="A0A9X1VL60"/>
<protein>
    <submittedName>
        <fullName evidence="1">Uncharacterized protein</fullName>
    </submittedName>
</protein>
<dbReference type="GO" id="GO:0020037">
    <property type="term" value="F:heme binding"/>
    <property type="evidence" value="ECO:0007669"/>
    <property type="project" value="InterPro"/>
</dbReference>
<evidence type="ECO:0000313" key="2">
    <source>
        <dbReference type="Proteomes" id="UP001139369"/>
    </source>
</evidence>
<dbReference type="GO" id="GO:0009055">
    <property type="term" value="F:electron transfer activity"/>
    <property type="evidence" value="ECO:0007669"/>
    <property type="project" value="InterPro"/>
</dbReference>
<proteinExistence type="predicted"/>
<dbReference type="NCBIfam" id="TIGR03806">
    <property type="entry name" value="chp_HNE_0200"/>
    <property type="match status" value="1"/>
</dbReference>
<accession>A0A9X1VL60</accession>
<name>A0A9X1VL60_9FLAO</name>
<sequence length="382" mass="43149">MFRNLCVSSFLLSTLLIISCQTKNSSTKIDEYVSVSGLLTSKDTLVSYDDIGLKKLSDYGFFKQPINQLIPATKQIIPYELNSPLFTDYASKKRFISFPEGTSAAYKTDETALDFPKGTVIIKNFYYKNSDLKTINSDVIIETRLLIKDKESNEWKTLPYIWNEAQTEAYLYILGKDIDMVIEKPNQNEKQIAFKYTVPNINMCKNCHVKNQRLVPLGPTPRQLNRNNLFDSITQNQLGYLKNYEMLKGISSLTAISKLPNYLDTNSGSLNERARAYLDVNCAHCHQAGGSAKTSGLHLMYQEKDNYKIGINKSPVAAGKGSGNLSYDIVIGKPSQSILLYRMKHLEPDIVMPEIGKNLLHKEGIDLIKNWISSLETIPNKL</sequence>
<organism evidence="1 2">
    <name type="scientific">Polaribacter marinus</name>
    <dbReference type="NCBI Taxonomy" id="2916838"/>
    <lineage>
        <taxon>Bacteria</taxon>
        <taxon>Pseudomonadati</taxon>
        <taxon>Bacteroidota</taxon>
        <taxon>Flavobacteriia</taxon>
        <taxon>Flavobacteriales</taxon>
        <taxon>Flavobacteriaceae</taxon>
    </lineage>
</organism>
<dbReference type="Proteomes" id="UP001139369">
    <property type="component" value="Unassembled WGS sequence"/>
</dbReference>
<dbReference type="RefSeq" id="WP_242177177.1">
    <property type="nucleotide sequence ID" value="NZ_JAKQYM010000001.1"/>
</dbReference>
<dbReference type="InterPro" id="IPR022269">
    <property type="entry name" value="SO_2930-like_C"/>
</dbReference>
<dbReference type="SUPFAM" id="SSF46626">
    <property type="entry name" value="Cytochrome c"/>
    <property type="match status" value="1"/>
</dbReference>
<evidence type="ECO:0000313" key="1">
    <source>
        <dbReference type="EMBL" id="MCI2228063.1"/>
    </source>
</evidence>